<dbReference type="PANTHER" id="PTHR43047:SF64">
    <property type="entry name" value="HISTIDINE KINASE CONTAINING CHEY-HOMOLOGOUS RECEIVER DOMAIN AND PAS DOMAIN-RELATED"/>
    <property type="match status" value="1"/>
</dbReference>
<feature type="transmembrane region" description="Helical" evidence="8">
    <location>
        <begin position="15"/>
        <end position="39"/>
    </location>
</feature>
<dbReference type="SUPFAM" id="SSF52172">
    <property type="entry name" value="CheY-like"/>
    <property type="match status" value="1"/>
</dbReference>
<dbReference type="InterPro" id="IPR003661">
    <property type="entry name" value="HisK_dim/P_dom"/>
</dbReference>
<dbReference type="InterPro" id="IPR001789">
    <property type="entry name" value="Sig_transdc_resp-reg_receiver"/>
</dbReference>
<evidence type="ECO:0000259" key="11">
    <source>
        <dbReference type="PROSITE" id="PS50885"/>
    </source>
</evidence>
<sequence>MSPTNKERIKWRPTLLQISTAICVIFSLLVAMLMVLFVIPQQISIVETRLDNAARQSLVRLGPSVADPILTRQYEFLYDQLNKQIENDDTWVRLQVLDAKGQKIYPLGEWDTVLTPNQHIVFADIGSAPNLIGRLALVVDHEFAIGESLQLTYFLIAALFLITAFTLISVVLFLQAAISRPVIGLTSAFKLMAKGDFDYALPQARSREVAYLVQEFSRFRRRTFGYQASLIRLKEDAEQANEAKSRFMSRMSHELRTPLNSVLGFSELALNESKLAPEQRRQLEAIHQSGHHLLDLVNEILDLSRLESDTLEVTLEPVYLPDILDQCHSMTTPFAASHKVSLTVLPIDPSVCCVLADPLRLKQVLINLLSNAIKYNQDNGRVYVEVEAGASNTVCIRVRDTGIGFTQQETAQIFAPFERLSKSAATVDGTGIGLSISKRLVELMNGSIDVHSVEGVGSEFSISLRAAEVSASESDKILDAACCKPIHHLNEATEADTELQPDPDLSRAQSDIQPVLATNLHILVAEDNEINQLLFQTQLESLGYRCTLVGDGLEALSALENTQYDLLLTDISMPNLGGLELTKKIRSGESALKEKGVHMPIVACSANAMNDDQASGIDAGVDAYLTKPFQKAQLADVLRSALSAKQSA</sequence>
<dbReference type="InterPro" id="IPR005467">
    <property type="entry name" value="His_kinase_dom"/>
</dbReference>
<dbReference type="SMART" id="SM00387">
    <property type="entry name" value="HATPase_c"/>
    <property type="match status" value="1"/>
</dbReference>
<dbReference type="GO" id="GO:0005886">
    <property type="term" value="C:plasma membrane"/>
    <property type="evidence" value="ECO:0007669"/>
    <property type="project" value="UniProtKB-ARBA"/>
</dbReference>
<dbReference type="InterPro" id="IPR011006">
    <property type="entry name" value="CheY-like_superfamily"/>
</dbReference>
<feature type="domain" description="Histidine kinase" evidence="9">
    <location>
        <begin position="250"/>
        <end position="468"/>
    </location>
</feature>
<dbReference type="GO" id="GO:0000155">
    <property type="term" value="F:phosphorelay sensor kinase activity"/>
    <property type="evidence" value="ECO:0007669"/>
    <property type="project" value="InterPro"/>
</dbReference>
<evidence type="ECO:0000256" key="7">
    <source>
        <dbReference type="PROSITE-ProRule" id="PRU00169"/>
    </source>
</evidence>
<dbReference type="SUPFAM" id="SSF158472">
    <property type="entry name" value="HAMP domain-like"/>
    <property type="match status" value="1"/>
</dbReference>
<keyword evidence="8" id="KW-1133">Transmembrane helix</keyword>
<accession>A0A0R2T9R8</accession>
<dbReference type="SMART" id="SM00388">
    <property type="entry name" value="HisKA"/>
    <property type="match status" value="1"/>
</dbReference>
<keyword evidence="8" id="KW-0812">Transmembrane</keyword>
<dbReference type="PROSITE" id="PS50885">
    <property type="entry name" value="HAMP"/>
    <property type="match status" value="1"/>
</dbReference>
<dbReference type="CDD" id="cd00082">
    <property type="entry name" value="HisKA"/>
    <property type="match status" value="1"/>
</dbReference>
<protein>
    <recommendedName>
        <fullName evidence="3">histidine kinase</fullName>
        <ecNumber evidence="3">2.7.13.3</ecNumber>
    </recommendedName>
</protein>
<feature type="modified residue" description="4-aspartylphosphate" evidence="7">
    <location>
        <position position="570"/>
    </location>
</feature>
<dbReference type="InterPro" id="IPR003660">
    <property type="entry name" value="HAMP_dom"/>
</dbReference>
<evidence type="ECO:0000256" key="4">
    <source>
        <dbReference type="ARBA" id="ARBA00022553"/>
    </source>
</evidence>
<dbReference type="Gene3D" id="3.40.50.2300">
    <property type="match status" value="1"/>
</dbReference>
<gene>
    <name evidence="12" type="ORF">ABR85_08175</name>
</gene>
<evidence type="ECO:0000256" key="1">
    <source>
        <dbReference type="ARBA" id="ARBA00000085"/>
    </source>
</evidence>
<organism evidence="12 13">
    <name type="scientific">OM182 bacterium BACL3 MAG-120619-bin3</name>
    <dbReference type="NCBI Taxonomy" id="1655593"/>
    <lineage>
        <taxon>Bacteria</taxon>
        <taxon>Pseudomonadati</taxon>
        <taxon>Pseudomonadota</taxon>
        <taxon>Gammaproteobacteria</taxon>
        <taxon>OMG group</taxon>
        <taxon>OM182 clade</taxon>
    </lineage>
</organism>
<comment type="catalytic activity">
    <reaction evidence="1">
        <text>ATP + protein L-histidine = ADP + protein N-phospho-L-histidine.</text>
        <dbReference type="EC" id="2.7.13.3"/>
    </reaction>
</comment>
<dbReference type="SUPFAM" id="SSF55874">
    <property type="entry name" value="ATPase domain of HSP90 chaperone/DNA topoisomerase II/histidine kinase"/>
    <property type="match status" value="1"/>
</dbReference>
<dbReference type="InterPro" id="IPR003594">
    <property type="entry name" value="HATPase_dom"/>
</dbReference>
<dbReference type="SUPFAM" id="SSF47384">
    <property type="entry name" value="Homodimeric domain of signal transducing histidine kinase"/>
    <property type="match status" value="1"/>
</dbReference>
<dbReference type="Pfam" id="PF00072">
    <property type="entry name" value="Response_reg"/>
    <property type="match status" value="1"/>
</dbReference>
<dbReference type="InterPro" id="IPR036097">
    <property type="entry name" value="HisK_dim/P_sf"/>
</dbReference>
<proteinExistence type="predicted"/>
<dbReference type="CDD" id="cd17546">
    <property type="entry name" value="REC_hyHK_CKI1_RcsC-like"/>
    <property type="match status" value="1"/>
</dbReference>
<comment type="subcellular location">
    <subcellularLocation>
        <location evidence="2">Membrane</location>
    </subcellularLocation>
</comment>
<dbReference type="PANTHER" id="PTHR43047">
    <property type="entry name" value="TWO-COMPONENT HISTIDINE PROTEIN KINASE"/>
    <property type="match status" value="1"/>
</dbReference>
<feature type="domain" description="Response regulatory" evidence="10">
    <location>
        <begin position="521"/>
        <end position="642"/>
    </location>
</feature>
<dbReference type="SMART" id="SM00448">
    <property type="entry name" value="REC"/>
    <property type="match status" value="1"/>
</dbReference>
<dbReference type="EMBL" id="LICD01000013">
    <property type="protein sequence ID" value="KRO83925.1"/>
    <property type="molecule type" value="Genomic_DNA"/>
</dbReference>
<dbReference type="FunFam" id="3.30.565.10:FF:000006">
    <property type="entry name" value="Sensor histidine kinase WalK"/>
    <property type="match status" value="1"/>
</dbReference>
<evidence type="ECO:0000256" key="6">
    <source>
        <dbReference type="ARBA" id="ARBA00022777"/>
    </source>
</evidence>
<dbReference type="AlphaFoldDB" id="A0A0R2T9R8"/>
<dbReference type="PROSITE" id="PS50110">
    <property type="entry name" value="RESPONSE_REGULATORY"/>
    <property type="match status" value="1"/>
</dbReference>
<dbReference type="PRINTS" id="PR00344">
    <property type="entry name" value="BCTRLSENSOR"/>
</dbReference>
<evidence type="ECO:0000256" key="8">
    <source>
        <dbReference type="SAM" id="Phobius"/>
    </source>
</evidence>
<evidence type="ECO:0000313" key="12">
    <source>
        <dbReference type="EMBL" id="KRO83925.1"/>
    </source>
</evidence>
<comment type="caution">
    <text evidence="12">The sequence shown here is derived from an EMBL/GenBank/DDBJ whole genome shotgun (WGS) entry which is preliminary data.</text>
</comment>
<keyword evidence="8" id="KW-0472">Membrane</keyword>
<dbReference type="CDD" id="cd06225">
    <property type="entry name" value="HAMP"/>
    <property type="match status" value="1"/>
</dbReference>
<dbReference type="Gene3D" id="3.30.565.10">
    <property type="entry name" value="Histidine kinase-like ATPase, C-terminal domain"/>
    <property type="match status" value="1"/>
</dbReference>
<dbReference type="InterPro" id="IPR036890">
    <property type="entry name" value="HATPase_C_sf"/>
</dbReference>
<evidence type="ECO:0000256" key="5">
    <source>
        <dbReference type="ARBA" id="ARBA00022679"/>
    </source>
</evidence>
<name>A0A0R2T9R8_9GAMM</name>
<reference evidence="12 13" key="1">
    <citation type="submission" date="2015-10" db="EMBL/GenBank/DDBJ databases">
        <title>Metagenome-Assembled Genomes uncover a global brackish microbiome.</title>
        <authorList>
            <person name="Hugerth L.W."/>
            <person name="Larsson J."/>
            <person name="Alneberg J."/>
            <person name="Lindh M.V."/>
            <person name="Legrand C."/>
            <person name="Pinhassi J."/>
            <person name="Andersson A.F."/>
        </authorList>
    </citation>
    <scope>NUCLEOTIDE SEQUENCE [LARGE SCALE GENOMIC DNA]</scope>
    <source>
        <strain evidence="12">BACL22 MAG-120619-bin3</strain>
    </source>
</reference>
<feature type="transmembrane region" description="Helical" evidence="8">
    <location>
        <begin position="151"/>
        <end position="174"/>
    </location>
</feature>
<dbReference type="Pfam" id="PF02518">
    <property type="entry name" value="HATPase_c"/>
    <property type="match status" value="1"/>
</dbReference>
<evidence type="ECO:0000259" key="9">
    <source>
        <dbReference type="PROSITE" id="PS50109"/>
    </source>
</evidence>
<dbReference type="EC" id="2.7.13.3" evidence="3"/>
<dbReference type="PROSITE" id="PS50109">
    <property type="entry name" value="HIS_KIN"/>
    <property type="match status" value="1"/>
</dbReference>
<dbReference type="InterPro" id="IPR004358">
    <property type="entry name" value="Sig_transdc_His_kin-like_C"/>
</dbReference>
<feature type="domain" description="HAMP" evidence="11">
    <location>
        <begin position="176"/>
        <end position="228"/>
    </location>
</feature>
<keyword evidence="5" id="KW-0808">Transferase</keyword>
<dbReference type="Gene3D" id="6.10.340.10">
    <property type="match status" value="1"/>
</dbReference>
<evidence type="ECO:0000259" key="10">
    <source>
        <dbReference type="PROSITE" id="PS50110"/>
    </source>
</evidence>
<evidence type="ECO:0000256" key="2">
    <source>
        <dbReference type="ARBA" id="ARBA00004370"/>
    </source>
</evidence>
<dbReference type="Gene3D" id="1.10.287.130">
    <property type="match status" value="1"/>
</dbReference>
<dbReference type="Pfam" id="PF00512">
    <property type="entry name" value="HisKA"/>
    <property type="match status" value="1"/>
</dbReference>
<keyword evidence="4 7" id="KW-0597">Phosphoprotein</keyword>
<dbReference type="Proteomes" id="UP000051242">
    <property type="component" value="Unassembled WGS sequence"/>
</dbReference>
<evidence type="ECO:0000256" key="3">
    <source>
        <dbReference type="ARBA" id="ARBA00012438"/>
    </source>
</evidence>
<keyword evidence="6" id="KW-0418">Kinase</keyword>
<evidence type="ECO:0000313" key="13">
    <source>
        <dbReference type="Proteomes" id="UP000051242"/>
    </source>
</evidence>